<name>A0AAV5GXZ6_9BASI</name>
<dbReference type="Proteomes" id="UP001342314">
    <property type="component" value="Unassembled WGS sequence"/>
</dbReference>
<feature type="region of interest" description="Disordered" evidence="1">
    <location>
        <begin position="1"/>
        <end position="91"/>
    </location>
</feature>
<feature type="compositionally biased region" description="Basic residues" evidence="1">
    <location>
        <begin position="695"/>
        <end position="705"/>
    </location>
</feature>
<feature type="compositionally biased region" description="Low complexity" evidence="1">
    <location>
        <begin position="895"/>
        <end position="913"/>
    </location>
</feature>
<evidence type="ECO:0000313" key="3">
    <source>
        <dbReference type="Proteomes" id="UP001342314"/>
    </source>
</evidence>
<evidence type="ECO:0000313" key="2">
    <source>
        <dbReference type="EMBL" id="GJN94397.1"/>
    </source>
</evidence>
<dbReference type="EMBL" id="BQKY01000017">
    <property type="protein sequence ID" value="GJN94397.1"/>
    <property type="molecule type" value="Genomic_DNA"/>
</dbReference>
<protein>
    <submittedName>
        <fullName evidence="2">Uncharacterized protein</fullName>
    </submittedName>
</protein>
<feature type="compositionally biased region" description="Pro residues" evidence="1">
    <location>
        <begin position="67"/>
        <end position="81"/>
    </location>
</feature>
<organism evidence="2 3">
    <name type="scientific">Rhodotorula paludigena</name>
    <dbReference type="NCBI Taxonomy" id="86838"/>
    <lineage>
        <taxon>Eukaryota</taxon>
        <taxon>Fungi</taxon>
        <taxon>Dikarya</taxon>
        <taxon>Basidiomycota</taxon>
        <taxon>Pucciniomycotina</taxon>
        <taxon>Microbotryomycetes</taxon>
        <taxon>Sporidiobolales</taxon>
        <taxon>Sporidiobolaceae</taxon>
        <taxon>Rhodotorula</taxon>
    </lineage>
</organism>
<reference evidence="2 3" key="1">
    <citation type="submission" date="2021-12" db="EMBL/GenBank/DDBJ databases">
        <title>High titer production of polyol ester of fatty acids by Rhodotorula paludigena BS15 towards product separation-free biomass refinery.</title>
        <authorList>
            <person name="Mano J."/>
            <person name="Ono H."/>
            <person name="Tanaka T."/>
            <person name="Naito K."/>
            <person name="Sushida H."/>
            <person name="Ike M."/>
            <person name="Tokuyasu K."/>
            <person name="Kitaoka M."/>
        </authorList>
    </citation>
    <scope>NUCLEOTIDE SEQUENCE [LARGE SCALE GENOMIC DNA]</scope>
    <source>
        <strain evidence="2 3">BS15</strain>
    </source>
</reference>
<feature type="compositionally biased region" description="Low complexity" evidence="1">
    <location>
        <begin position="716"/>
        <end position="726"/>
    </location>
</feature>
<feature type="compositionally biased region" description="Pro residues" evidence="1">
    <location>
        <begin position="18"/>
        <end position="31"/>
    </location>
</feature>
<keyword evidence="3" id="KW-1185">Reference proteome</keyword>
<proteinExistence type="predicted"/>
<comment type="caution">
    <text evidence="2">The sequence shown here is derived from an EMBL/GenBank/DDBJ whole genome shotgun (WGS) entry which is preliminary data.</text>
</comment>
<feature type="compositionally biased region" description="Low complexity" evidence="1">
    <location>
        <begin position="82"/>
        <end position="91"/>
    </location>
</feature>
<sequence>MAADPAGARPPAAAASGAPPPAHPAQHPPHPLAAAPYAASYAPPTPAQAYHDPPAPHDGAMLHLAHPAPPAHDLPHPPPHHPLAMGAGAGAQLPGAASLAAQQQASSMPSPGYGLQIDTGRAHHWQGDGRRKSIKLATPGSAEPNTGSFGSWGWPTAPDAALRRASAPTMSDDRAAAANAEHAAAASAGFGASAGGAHGAMYPQAGSSWPPPPPAASHFYPSLPNPFTGIPSGPPGSSGGPGDARPNSSPSPFSGSFAGAGGPQPAYVPYGAPAYLPYTPQNSSFPPSAYTPMFSHSSPAQPAPYASTSAQTFSSSAYPQSFSYLPTPRTQFPPTPTIPPQATLAYAAPNGLGVETPTSPTFPADPSSPYIPPDPNAPPSQAVLVAAANRTKLGTIDLTGHSKTDEGAARRPSTAVSTRRAVDLEYDCQNCRRKIGRLTLRGGPVEKPLGDNASKYLGVFYCTSCVAAPPSSSSGRPDGSLSNPINAYAGEATYYDQLSAAVDRYQGIDPKTQDTRPPPAAPGKVRSGFTSHAVIAGSNKKRRASVVDESEGVLACDVCRRDLATGSLQLVATGEAVGATIEVLCPHCESRYTRCSDCGGGGGSKGDIWPVSQLPTEQLPELVEMCRDLYYTNLLGTLAVPDMLESVSPIARSFAEIEKLCVDSWTTYEPLISDDIEATKGTRRYVALRWVRPTSRKKRNRKKNNASHDSNGTSDAAAQAGAGQSSPDEPKAQLPPSPLVESPKSDVKLIREGKVLTGFILAELDLEWGMLYVTITLPTGAGESYDASTRLMQTLVARVHEDVAAINADRALKQLAPYPPCTTAWTMHMTKRDSRIMSRLETRRGFIPLEDFLIKYPETDKTRFAPHRPTNFPPEFLRGWQVYAKRLTSEDLPPSHQSSYSSTMSSVSTASQQPYQQQPMLNAVGAPSHLTHLSALQGHPQ</sequence>
<accession>A0AAV5GXZ6</accession>
<feature type="region of interest" description="Disordered" evidence="1">
    <location>
        <begin position="891"/>
        <end position="914"/>
    </location>
</feature>
<feature type="compositionally biased region" description="Low complexity" evidence="1">
    <location>
        <begin position="32"/>
        <end position="42"/>
    </location>
</feature>
<feature type="compositionally biased region" description="Low complexity" evidence="1">
    <location>
        <begin position="248"/>
        <end position="257"/>
    </location>
</feature>
<feature type="region of interest" description="Disordered" evidence="1">
    <location>
        <begin position="204"/>
        <end position="260"/>
    </location>
</feature>
<feature type="region of interest" description="Disordered" evidence="1">
    <location>
        <begin position="351"/>
        <end position="376"/>
    </location>
</feature>
<evidence type="ECO:0000256" key="1">
    <source>
        <dbReference type="SAM" id="MobiDB-lite"/>
    </source>
</evidence>
<feature type="region of interest" description="Disordered" evidence="1">
    <location>
        <begin position="695"/>
        <end position="745"/>
    </location>
</feature>
<gene>
    <name evidence="2" type="ORF">Rhopal_007477-T1</name>
</gene>
<dbReference type="AlphaFoldDB" id="A0AAV5GXZ6"/>
<feature type="region of interest" description="Disordered" evidence="1">
    <location>
        <begin position="135"/>
        <end position="155"/>
    </location>
</feature>
<feature type="compositionally biased region" description="Low complexity" evidence="1">
    <location>
        <begin position="1"/>
        <end position="17"/>
    </location>
</feature>